<evidence type="ECO:0000313" key="2">
    <source>
        <dbReference type="EMBL" id="CAI9156949.1"/>
    </source>
</evidence>
<keyword evidence="3" id="KW-1185">Reference proteome</keyword>
<accession>A0ABN8Y5V0</accession>
<name>A0ABN8Y5V0_RANTA</name>
<organism evidence="2 3">
    <name type="scientific">Rangifer tarandus platyrhynchus</name>
    <name type="common">Svalbard reindeer</name>
    <dbReference type="NCBI Taxonomy" id="3082113"/>
    <lineage>
        <taxon>Eukaryota</taxon>
        <taxon>Metazoa</taxon>
        <taxon>Chordata</taxon>
        <taxon>Craniata</taxon>
        <taxon>Vertebrata</taxon>
        <taxon>Euteleostomi</taxon>
        <taxon>Mammalia</taxon>
        <taxon>Eutheria</taxon>
        <taxon>Laurasiatheria</taxon>
        <taxon>Artiodactyla</taxon>
        <taxon>Ruminantia</taxon>
        <taxon>Pecora</taxon>
        <taxon>Cervidae</taxon>
        <taxon>Odocoileinae</taxon>
        <taxon>Rangifer</taxon>
    </lineage>
</organism>
<proteinExistence type="predicted"/>
<reference evidence="2" key="1">
    <citation type="submission" date="2023-04" db="EMBL/GenBank/DDBJ databases">
        <authorList>
            <consortium name="ELIXIR-Norway"/>
        </authorList>
    </citation>
    <scope>NUCLEOTIDE SEQUENCE [LARGE SCALE GENOMIC DNA]</scope>
</reference>
<evidence type="ECO:0000256" key="1">
    <source>
        <dbReference type="SAM" id="MobiDB-lite"/>
    </source>
</evidence>
<feature type="region of interest" description="Disordered" evidence="1">
    <location>
        <begin position="1"/>
        <end position="26"/>
    </location>
</feature>
<protein>
    <submittedName>
        <fullName evidence="2">Uncharacterized protein</fullName>
    </submittedName>
</protein>
<sequence>MRMDGNFLPQGAPAMEPERAKSPWWGPTDPIAPGTVVVLKLESHQNKWSAWLPWSTLVTPTIIKNFLLIISGDQGLMASNVSFIANVRLKYDSRQGGTQLQYCQTLKQSRTVIKGVTPLPG</sequence>
<evidence type="ECO:0000313" key="3">
    <source>
        <dbReference type="Proteomes" id="UP001176941"/>
    </source>
</evidence>
<dbReference type="EMBL" id="OX459951">
    <property type="protein sequence ID" value="CAI9156949.1"/>
    <property type="molecule type" value="Genomic_DNA"/>
</dbReference>
<gene>
    <name evidence="2" type="ORF">MRATA1EN1_LOCUS5911</name>
</gene>
<dbReference type="Proteomes" id="UP001176941">
    <property type="component" value="Chromosome 15"/>
</dbReference>